<evidence type="ECO:0000313" key="18">
    <source>
        <dbReference type="Proteomes" id="UP000183832"/>
    </source>
</evidence>
<keyword evidence="9" id="KW-0256">Endoplasmic reticulum</keyword>
<feature type="chain" id="PRO_5012362549" description="Translocon-associated protein subunit delta" evidence="16">
    <location>
        <begin position="21"/>
        <end position="164"/>
    </location>
</feature>
<organism evidence="17 18">
    <name type="scientific">Clunio marinus</name>
    <dbReference type="NCBI Taxonomy" id="568069"/>
    <lineage>
        <taxon>Eukaryota</taxon>
        <taxon>Metazoa</taxon>
        <taxon>Ecdysozoa</taxon>
        <taxon>Arthropoda</taxon>
        <taxon>Hexapoda</taxon>
        <taxon>Insecta</taxon>
        <taxon>Pterygota</taxon>
        <taxon>Neoptera</taxon>
        <taxon>Endopterygota</taxon>
        <taxon>Diptera</taxon>
        <taxon>Nematocera</taxon>
        <taxon>Chironomoidea</taxon>
        <taxon>Chironomidae</taxon>
        <taxon>Clunio</taxon>
    </lineage>
</organism>
<keyword evidence="18" id="KW-1185">Reference proteome</keyword>
<evidence type="ECO:0000256" key="13">
    <source>
        <dbReference type="ARBA" id="ARBA00023157"/>
    </source>
</evidence>
<keyword evidence="13" id="KW-1015">Disulfide bond</keyword>
<gene>
    <name evidence="17" type="ORF">CLUMA_CG018982</name>
</gene>
<evidence type="ECO:0000256" key="14">
    <source>
        <dbReference type="ARBA" id="ARBA00031791"/>
    </source>
</evidence>
<keyword evidence="10" id="KW-0832">Ubl conjugation</keyword>
<evidence type="ECO:0000256" key="5">
    <source>
        <dbReference type="ARBA" id="ARBA00014387"/>
    </source>
</evidence>
<comment type="function">
    <text evidence="1">TRAP proteins are part of a complex whose function is to bind calcium to the ER membrane and thereby regulate the retention of ER resident proteins.</text>
</comment>
<proteinExistence type="inferred from homology"/>
<dbReference type="AlphaFoldDB" id="A0A1J1J1M7"/>
<feature type="transmembrane region" description="Helical" evidence="15">
    <location>
        <begin position="135"/>
        <end position="155"/>
    </location>
</feature>
<comment type="similarity">
    <text evidence="3">Belongs to the TRAP-delta family.</text>
</comment>
<keyword evidence="6" id="KW-1017">Isopeptide bond</keyword>
<keyword evidence="12 15" id="KW-0472">Membrane</keyword>
<evidence type="ECO:0000256" key="4">
    <source>
        <dbReference type="ARBA" id="ARBA00011819"/>
    </source>
</evidence>
<comment type="subcellular location">
    <subcellularLocation>
        <location evidence="2">Endoplasmic reticulum membrane</location>
        <topology evidence="2">Single-pass type I membrane protein</topology>
    </subcellularLocation>
</comment>
<evidence type="ECO:0000256" key="16">
    <source>
        <dbReference type="SAM" id="SignalP"/>
    </source>
</evidence>
<evidence type="ECO:0000256" key="2">
    <source>
        <dbReference type="ARBA" id="ARBA00004115"/>
    </source>
</evidence>
<name>A0A1J1J1M7_9DIPT</name>
<evidence type="ECO:0000256" key="1">
    <source>
        <dbReference type="ARBA" id="ARBA00002838"/>
    </source>
</evidence>
<sequence length="164" mass="18491">MNSELILLFVLSSLVVLSSCCTVKSSSYTTNDELVIANQVGYITVFTLNCKNQVNSIPLFGEVNGQIFPVFRVKDDQYQFSWTEDKQKSGNREVRLFDEEQFANYRKAQRAGETPSVEPLAAIQVKFSRSYGSNLLISSEFVVLSASLFIAYIAFQNRMKLVSN</sequence>
<keyword evidence="8 16" id="KW-0732">Signal</keyword>
<dbReference type="Pfam" id="PF05404">
    <property type="entry name" value="TRAP-delta"/>
    <property type="match status" value="1"/>
</dbReference>
<dbReference type="GO" id="GO:0005789">
    <property type="term" value="C:endoplasmic reticulum membrane"/>
    <property type="evidence" value="ECO:0007669"/>
    <property type="project" value="UniProtKB-SubCell"/>
</dbReference>
<dbReference type="OrthoDB" id="10055808at2759"/>
<dbReference type="InterPro" id="IPR008855">
    <property type="entry name" value="TRAP-delta"/>
</dbReference>
<evidence type="ECO:0000256" key="9">
    <source>
        <dbReference type="ARBA" id="ARBA00022824"/>
    </source>
</evidence>
<keyword evidence="7 15" id="KW-0812">Transmembrane</keyword>
<evidence type="ECO:0000256" key="6">
    <source>
        <dbReference type="ARBA" id="ARBA00022499"/>
    </source>
</evidence>
<evidence type="ECO:0000256" key="3">
    <source>
        <dbReference type="ARBA" id="ARBA00009294"/>
    </source>
</evidence>
<reference evidence="17 18" key="1">
    <citation type="submission" date="2015-04" db="EMBL/GenBank/DDBJ databases">
        <authorList>
            <person name="Syromyatnikov M.Y."/>
            <person name="Popov V.N."/>
        </authorList>
    </citation>
    <scope>NUCLEOTIDE SEQUENCE [LARGE SCALE GENOMIC DNA]</scope>
</reference>
<evidence type="ECO:0000256" key="10">
    <source>
        <dbReference type="ARBA" id="ARBA00022843"/>
    </source>
</evidence>
<evidence type="ECO:0000256" key="7">
    <source>
        <dbReference type="ARBA" id="ARBA00022692"/>
    </source>
</evidence>
<evidence type="ECO:0000256" key="11">
    <source>
        <dbReference type="ARBA" id="ARBA00022989"/>
    </source>
</evidence>
<keyword evidence="11 15" id="KW-1133">Transmembrane helix</keyword>
<dbReference type="Proteomes" id="UP000183832">
    <property type="component" value="Unassembled WGS sequence"/>
</dbReference>
<evidence type="ECO:0000313" key="17">
    <source>
        <dbReference type="EMBL" id="CRL06303.1"/>
    </source>
</evidence>
<evidence type="ECO:0000256" key="8">
    <source>
        <dbReference type="ARBA" id="ARBA00022729"/>
    </source>
</evidence>
<dbReference type="EMBL" id="CVRI01000066">
    <property type="protein sequence ID" value="CRL06303.1"/>
    <property type="molecule type" value="Genomic_DNA"/>
</dbReference>
<dbReference type="STRING" id="568069.A0A1J1J1M7"/>
<evidence type="ECO:0000256" key="15">
    <source>
        <dbReference type="SAM" id="Phobius"/>
    </source>
</evidence>
<comment type="subunit">
    <text evidence="4">Heterotetramer of TRAP-alpha, TRAP-beta, TRAP-delta and TRAP-gamma.</text>
</comment>
<accession>A0A1J1J1M7</accession>
<dbReference type="PANTHER" id="PTHR12731">
    <property type="entry name" value="TRANSLOCON-ASSOCIATED PROTEIN, DELTA SUBUNIT"/>
    <property type="match status" value="1"/>
</dbReference>
<evidence type="ECO:0000256" key="12">
    <source>
        <dbReference type="ARBA" id="ARBA00023136"/>
    </source>
</evidence>
<dbReference type="PANTHER" id="PTHR12731:SF1">
    <property type="entry name" value="TRANSLOCON-ASSOCIATED PROTEIN SUBUNIT DELTA"/>
    <property type="match status" value="1"/>
</dbReference>
<protein>
    <recommendedName>
        <fullName evidence="5">Translocon-associated protein subunit delta</fullName>
    </recommendedName>
    <alternativeName>
        <fullName evidence="14">Signal sequence receptor subunit delta</fullName>
    </alternativeName>
</protein>
<feature type="signal peptide" evidence="16">
    <location>
        <begin position="1"/>
        <end position="20"/>
    </location>
</feature>